<dbReference type="Gene3D" id="1.25.40.10">
    <property type="entry name" value="Tetratricopeptide repeat domain"/>
    <property type="match status" value="1"/>
</dbReference>
<dbReference type="Pfam" id="PF03544">
    <property type="entry name" value="TonB_C"/>
    <property type="match status" value="1"/>
</dbReference>
<keyword evidence="4" id="KW-0472">Membrane</keyword>
<dbReference type="SUPFAM" id="SSF48452">
    <property type="entry name" value="TPR-like"/>
    <property type="match status" value="1"/>
</dbReference>
<keyword evidence="2" id="KW-0812">Transmembrane</keyword>
<accession>A0ABT1NZJ0</accession>
<protein>
    <submittedName>
        <fullName evidence="7">TonB family protein</fullName>
    </submittedName>
</protein>
<evidence type="ECO:0000256" key="4">
    <source>
        <dbReference type="ARBA" id="ARBA00023136"/>
    </source>
</evidence>
<comment type="subcellular location">
    <subcellularLocation>
        <location evidence="1">Membrane</location>
        <topology evidence="1">Single-pass membrane protein</topology>
    </subcellularLocation>
</comment>
<dbReference type="NCBIfam" id="TIGR01352">
    <property type="entry name" value="tonB_Cterm"/>
    <property type="match status" value="1"/>
</dbReference>
<sequence length="365" mass="40393">MNNIPLRWFGTLVLASAISAPVAAGELGDLFDEYQLAIESGSKSEIAQAARVVFEFTSENLPDSNKSRAASALNYGSALIALKRYGEAERVLSKAMRVYRSSYGDAAEALVDPLMLKAQARAGNVGHSSRRRYRDYIDQALEIVERSRGKNSFLYASLLQEGGRIGIDIAGDRFALEYLEHAYTAFTGPLAEYKLERFLASFYLGKFFLLKKSYRQAEPFLVEALALVDSSSEKDTQLELTARAFLVEVYDSLGENEKSIAQCRAIGKATPFNMDQEPKPLFRRNPRYPTAALRSQTEGYAIAEFTINDAGFAKDIAILETKGSGSFGRATHDYLEALRFAPRFEDGVAVDTPGRKMKVSFNIAN</sequence>
<evidence type="ECO:0000259" key="6">
    <source>
        <dbReference type="PROSITE" id="PS52015"/>
    </source>
</evidence>
<evidence type="ECO:0000313" key="7">
    <source>
        <dbReference type="EMBL" id="MCQ3828707.1"/>
    </source>
</evidence>
<dbReference type="PROSITE" id="PS52015">
    <property type="entry name" value="TONB_CTD"/>
    <property type="match status" value="1"/>
</dbReference>
<keyword evidence="8" id="KW-1185">Reference proteome</keyword>
<reference evidence="7" key="1">
    <citation type="thesis" date="2020" institute="Technische Universitat Dresden" country="Dresden, Germany">
        <title>The Agarolytic System of Microbulbifer elongatus PORT2, Isolated from Batu Karas, Pangandaran West Java Indonesia.</title>
        <authorList>
            <person name="Anggraeni S.R."/>
        </authorList>
    </citation>
    <scope>NUCLEOTIDE SEQUENCE</scope>
    <source>
        <strain evidence="7">PORT2</strain>
    </source>
</reference>
<dbReference type="Gene3D" id="3.30.1150.10">
    <property type="match status" value="1"/>
</dbReference>
<gene>
    <name evidence="7" type="ORF">HXX02_04570</name>
</gene>
<evidence type="ECO:0000256" key="2">
    <source>
        <dbReference type="ARBA" id="ARBA00022692"/>
    </source>
</evidence>
<dbReference type="Proteomes" id="UP001205566">
    <property type="component" value="Unassembled WGS sequence"/>
</dbReference>
<keyword evidence="3" id="KW-1133">Transmembrane helix</keyword>
<proteinExistence type="predicted"/>
<dbReference type="SUPFAM" id="SSF74653">
    <property type="entry name" value="TolA/TonB C-terminal domain"/>
    <property type="match status" value="1"/>
</dbReference>
<dbReference type="InterPro" id="IPR011990">
    <property type="entry name" value="TPR-like_helical_dom_sf"/>
</dbReference>
<evidence type="ECO:0000256" key="5">
    <source>
        <dbReference type="SAM" id="SignalP"/>
    </source>
</evidence>
<organism evidence="7 8">
    <name type="scientific">Microbulbifer elongatus</name>
    <dbReference type="NCBI Taxonomy" id="86173"/>
    <lineage>
        <taxon>Bacteria</taxon>
        <taxon>Pseudomonadati</taxon>
        <taxon>Pseudomonadota</taxon>
        <taxon>Gammaproteobacteria</taxon>
        <taxon>Cellvibrionales</taxon>
        <taxon>Microbulbiferaceae</taxon>
        <taxon>Microbulbifer</taxon>
    </lineage>
</organism>
<feature type="chain" id="PRO_5045602498" evidence="5">
    <location>
        <begin position="25"/>
        <end position="365"/>
    </location>
</feature>
<dbReference type="InterPro" id="IPR037682">
    <property type="entry name" value="TonB_C"/>
</dbReference>
<feature type="domain" description="TonB C-terminal" evidence="6">
    <location>
        <begin position="273"/>
        <end position="365"/>
    </location>
</feature>
<dbReference type="RefSeq" id="WP_255873524.1">
    <property type="nucleotide sequence ID" value="NZ_JACASI010000013.1"/>
</dbReference>
<dbReference type="InterPro" id="IPR006260">
    <property type="entry name" value="TonB/TolA_C"/>
</dbReference>
<feature type="signal peptide" evidence="5">
    <location>
        <begin position="1"/>
        <end position="24"/>
    </location>
</feature>
<dbReference type="EMBL" id="JACASI010000013">
    <property type="protein sequence ID" value="MCQ3828707.1"/>
    <property type="molecule type" value="Genomic_DNA"/>
</dbReference>
<keyword evidence="5" id="KW-0732">Signal</keyword>
<evidence type="ECO:0000313" key="8">
    <source>
        <dbReference type="Proteomes" id="UP001205566"/>
    </source>
</evidence>
<name>A0ABT1NZJ0_9GAMM</name>
<evidence type="ECO:0000256" key="3">
    <source>
        <dbReference type="ARBA" id="ARBA00022989"/>
    </source>
</evidence>
<evidence type="ECO:0000256" key="1">
    <source>
        <dbReference type="ARBA" id="ARBA00004167"/>
    </source>
</evidence>
<comment type="caution">
    <text evidence="7">The sequence shown here is derived from an EMBL/GenBank/DDBJ whole genome shotgun (WGS) entry which is preliminary data.</text>
</comment>